<keyword evidence="1" id="KW-0472">Membrane</keyword>
<accession>A0A8H9GSN5</accession>
<keyword evidence="1" id="KW-0812">Transmembrane</keyword>
<protein>
    <recommendedName>
        <fullName evidence="2">Heparan-alpha-glucosaminide N-acetyltransferase catalytic domain-containing protein</fullName>
    </recommendedName>
</protein>
<evidence type="ECO:0000256" key="1">
    <source>
        <dbReference type="SAM" id="Phobius"/>
    </source>
</evidence>
<feature type="transmembrane region" description="Helical" evidence="1">
    <location>
        <begin position="65"/>
        <end position="85"/>
    </location>
</feature>
<keyword evidence="1" id="KW-1133">Transmembrane helix</keyword>
<reference evidence="4" key="1">
    <citation type="journal article" date="2019" name="Int. J. Syst. Evol. Microbiol.">
        <title>The Global Catalogue of Microorganisms (GCM) 10K type strain sequencing project: providing services to taxonomists for standard genome sequencing and annotation.</title>
        <authorList>
            <consortium name="The Broad Institute Genomics Platform"/>
            <consortium name="The Broad Institute Genome Sequencing Center for Infectious Disease"/>
            <person name="Wu L."/>
            <person name="Ma J."/>
        </authorList>
    </citation>
    <scope>NUCLEOTIDE SEQUENCE [LARGE SCALE GENOMIC DNA]</scope>
    <source>
        <strain evidence="4">JCM 31047</strain>
    </source>
</reference>
<dbReference type="InterPro" id="IPR012429">
    <property type="entry name" value="HGSNAT_cat"/>
</dbReference>
<name>A0A8H9GSN5_9DEIO</name>
<sequence>MTGPALIPGNAAPPGPPARLTALDAWHGLTVLLMLLVNDVALGSWTPAQLTHAPFGSVTLTDLVSPWFLFCAGVALPFSHAAAQRAGVRPGERLRRLLSRTALLYLVGAGLTSVTEHRFTLGLGVLQLIVLSTVIGSLVVGAHAWVQAALAAALLGGYGLFLGLAAHAGGVGIVSETSHPLVAVNTWLGPLGLRGLPSVIPTAALVILGSLAGGVLQQRSAGAMPRLLALGTSLVLAGAAAGPLSAPPLSKALWTPPYILLSARLDTLGLLGMYTLADSGRVAWGHCLLSPLTIPGRNALAGYVLPIVIKVWVLQVWSVTWTGEETSMQRALLGLAQQGLGPWWGGWLYTLGYVLAAWLALA</sequence>
<feature type="transmembrane region" description="Helical" evidence="1">
    <location>
        <begin position="298"/>
        <end position="321"/>
    </location>
</feature>
<evidence type="ECO:0000313" key="4">
    <source>
        <dbReference type="Proteomes" id="UP000600547"/>
    </source>
</evidence>
<evidence type="ECO:0000259" key="2">
    <source>
        <dbReference type="Pfam" id="PF07786"/>
    </source>
</evidence>
<dbReference type="Pfam" id="PF07786">
    <property type="entry name" value="HGSNAT_cat"/>
    <property type="match status" value="1"/>
</dbReference>
<feature type="transmembrane region" description="Helical" evidence="1">
    <location>
        <begin position="341"/>
        <end position="361"/>
    </location>
</feature>
<dbReference type="PANTHER" id="PTHR31061">
    <property type="entry name" value="LD22376P"/>
    <property type="match status" value="1"/>
</dbReference>
<comment type="caution">
    <text evidence="3">The sequence shown here is derived from an EMBL/GenBank/DDBJ whole genome shotgun (WGS) entry which is preliminary data.</text>
</comment>
<dbReference type="Proteomes" id="UP000600547">
    <property type="component" value="Unassembled WGS sequence"/>
</dbReference>
<feature type="domain" description="Heparan-alpha-glucosaminide N-acetyltransferase catalytic" evidence="2">
    <location>
        <begin position="19"/>
        <end position="157"/>
    </location>
</feature>
<organism evidence="3 4">
    <name type="scientific">Deinococcus arenae</name>
    <dbReference type="NCBI Taxonomy" id="1452751"/>
    <lineage>
        <taxon>Bacteria</taxon>
        <taxon>Thermotogati</taxon>
        <taxon>Deinococcota</taxon>
        <taxon>Deinococci</taxon>
        <taxon>Deinococcales</taxon>
        <taxon>Deinococcaceae</taxon>
        <taxon>Deinococcus</taxon>
    </lineage>
</organism>
<feature type="transmembrane region" description="Helical" evidence="1">
    <location>
        <begin position="121"/>
        <end position="142"/>
    </location>
</feature>
<dbReference type="EMBL" id="BMQG01000028">
    <property type="protein sequence ID" value="GGM59257.1"/>
    <property type="molecule type" value="Genomic_DNA"/>
</dbReference>
<gene>
    <name evidence="3" type="ORF">GCM10008956_38580</name>
</gene>
<feature type="transmembrane region" description="Helical" evidence="1">
    <location>
        <begin position="195"/>
        <end position="215"/>
    </location>
</feature>
<proteinExistence type="predicted"/>
<evidence type="ECO:0000313" key="3">
    <source>
        <dbReference type="EMBL" id="GGM59257.1"/>
    </source>
</evidence>
<feature type="transmembrane region" description="Helical" evidence="1">
    <location>
        <begin position="149"/>
        <end position="175"/>
    </location>
</feature>
<dbReference type="AlphaFoldDB" id="A0A8H9GSN5"/>
<feature type="transmembrane region" description="Helical" evidence="1">
    <location>
        <begin position="97"/>
        <end position="115"/>
    </location>
</feature>
<keyword evidence="4" id="KW-1185">Reference proteome</keyword>
<dbReference type="RefSeq" id="WP_229781355.1">
    <property type="nucleotide sequence ID" value="NZ_BMQG01000028.1"/>
</dbReference>
<dbReference type="PANTHER" id="PTHR31061:SF24">
    <property type="entry name" value="LD22376P"/>
    <property type="match status" value="1"/>
</dbReference>